<keyword evidence="2" id="KW-0732">Signal</keyword>
<keyword evidence="4" id="KW-1185">Reference proteome</keyword>
<sequence>MPARKRNRLLFQRLTTAVLALALSAMPVTNGLGQETSGEGGGHHSHTPGDPRISAVASPATTASIVRNIQAVRAECASYDPVYRIDCLRRGLKDVADRIPGVGDYRQAKRIIAQAASKLGGIQANNADASQPRVRTRGNARFKRQRTLTAVKRQNLRQAMQQAAAVIEEAETLLLRSAENSQKRSSHYQQIAAAVGSTKVLLRSA</sequence>
<protein>
    <submittedName>
        <fullName evidence="3">Uncharacterized protein</fullName>
    </submittedName>
</protein>
<proteinExistence type="predicted"/>
<evidence type="ECO:0000256" key="2">
    <source>
        <dbReference type="SAM" id="SignalP"/>
    </source>
</evidence>
<organism evidence="3 4">
    <name type="scientific">Shinella pollutisoli</name>
    <dbReference type="NCBI Taxonomy" id="2250594"/>
    <lineage>
        <taxon>Bacteria</taxon>
        <taxon>Pseudomonadati</taxon>
        <taxon>Pseudomonadota</taxon>
        <taxon>Alphaproteobacteria</taxon>
        <taxon>Hyphomicrobiales</taxon>
        <taxon>Rhizobiaceae</taxon>
        <taxon>Shinella</taxon>
    </lineage>
</organism>
<feature type="chain" id="PRO_5046870288" evidence="2">
    <location>
        <begin position="31"/>
        <end position="205"/>
    </location>
</feature>
<comment type="caution">
    <text evidence="3">The sequence shown here is derived from an EMBL/GenBank/DDBJ whole genome shotgun (WGS) entry which is preliminary data.</text>
</comment>
<feature type="signal peptide" evidence="2">
    <location>
        <begin position="1"/>
        <end position="30"/>
    </location>
</feature>
<gene>
    <name evidence="3" type="ORF">ACFOHH_13990</name>
</gene>
<evidence type="ECO:0000256" key="1">
    <source>
        <dbReference type="SAM" id="MobiDB-lite"/>
    </source>
</evidence>
<dbReference type="RefSeq" id="WP_257316826.1">
    <property type="nucleotide sequence ID" value="NZ_JANFDG010000023.1"/>
</dbReference>
<evidence type="ECO:0000313" key="3">
    <source>
        <dbReference type="EMBL" id="MFC3074217.1"/>
    </source>
</evidence>
<dbReference type="Proteomes" id="UP001595377">
    <property type="component" value="Unassembled WGS sequence"/>
</dbReference>
<feature type="region of interest" description="Disordered" evidence="1">
    <location>
        <begin position="31"/>
        <end position="53"/>
    </location>
</feature>
<name>A0ABV7DH19_9HYPH</name>
<accession>A0ABV7DH19</accession>
<reference evidence="4" key="1">
    <citation type="journal article" date="2019" name="Int. J. Syst. Evol. Microbiol.">
        <title>The Global Catalogue of Microorganisms (GCM) 10K type strain sequencing project: providing services to taxonomists for standard genome sequencing and annotation.</title>
        <authorList>
            <consortium name="The Broad Institute Genomics Platform"/>
            <consortium name="The Broad Institute Genome Sequencing Center for Infectious Disease"/>
            <person name="Wu L."/>
            <person name="Ma J."/>
        </authorList>
    </citation>
    <scope>NUCLEOTIDE SEQUENCE [LARGE SCALE GENOMIC DNA]</scope>
    <source>
        <strain evidence="4">KCTC 52677</strain>
    </source>
</reference>
<evidence type="ECO:0000313" key="4">
    <source>
        <dbReference type="Proteomes" id="UP001595377"/>
    </source>
</evidence>
<dbReference type="EMBL" id="JBHRSP010000022">
    <property type="protein sequence ID" value="MFC3074217.1"/>
    <property type="molecule type" value="Genomic_DNA"/>
</dbReference>